<dbReference type="Pfam" id="PF00248">
    <property type="entry name" value="Aldo_ket_red"/>
    <property type="match status" value="1"/>
</dbReference>
<evidence type="ECO:0000256" key="2">
    <source>
        <dbReference type="ARBA" id="ARBA00022857"/>
    </source>
</evidence>
<dbReference type="PROSITE" id="PS00062">
    <property type="entry name" value="ALDOKETO_REDUCTASE_2"/>
    <property type="match status" value="1"/>
</dbReference>
<name>A0ABR3W6M7_9PEZI</name>
<reference evidence="5 6" key="1">
    <citation type="journal article" date="2024" name="Commun. Biol.">
        <title>Comparative genomic analysis of thermophilic fungi reveals convergent evolutionary adaptations and gene losses.</title>
        <authorList>
            <person name="Steindorff A.S."/>
            <person name="Aguilar-Pontes M.V."/>
            <person name="Robinson A.J."/>
            <person name="Andreopoulos B."/>
            <person name="LaButti K."/>
            <person name="Kuo A."/>
            <person name="Mondo S."/>
            <person name="Riley R."/>
            <person name="Otillar R."/>
            <person name="Haridas S."/>
            <person name="Lipzen A."/>
            <person name="Grimwood J."/>
            <person name="Schmutz J."/>
            <person name="Clum A."/>
            <person name="Reid I.D."/>
            <person name="Moisan M.C."/>
            <person name="Butler G."/>
            <person name="Nguyen T.T.M."/>
            <person name="Dewar K."/>
            <person name="Conant G."/>
            <person name="Drula E."/>
            <person name="Henrissat B."/>
            <person name="Hansel C."/>
            <person name="Singer S."/>
            <person name="Hutchinson M.I."/>
            <person name="de Vries R.P."/>
            <person name="Natvig D.O."/>
            <person name="Powell A.J."/>
            <person name="Tsang A."/>
            <person name="Grigoriev I.V."/>
        </authorList>
    </citation>
    <scope>NUCLEOTIDE SEQUENCE [LARGE SCALE GENOMIC DNA]</scope>
    <source>
        <strain evidence="5 6">ATCC 24622</strain>
    </source>
</reference>
<keyword evidence="2" id="KW-0521">NADP</keyword>
<dbReference type="Proteomes" id="UP001586593">
    <property type="component" value="Unassembled WGS sequence"/>
</dbReference>
<dbReference type="Gene3D" id="3.20.20.100">
    <property type="entry name" value="NADP-dependent oxidoreductase domain"/>
    <property type="match status" value="1"/>
</dbReference>
<dbReference type="PANTHER" id="PTHR43827:SF3">
    <property type="entry name" value="NADP-DEPENDENT OXIDOREDUCTASE DOMAIN-CONTAINING PROTEIN"/>
    <property type="match status" value="1"/>
</dbReference>
<evidence type="ECO:0000313" key="5">
    <source>
        <dbReference type="EMBL" id="KAL1854033.1"/>
    </source>
</evidence>
<dbReference type="CDD" id="cd19071">
    <property type="entry name" value="AKR_AKR1-5-like"/>
    <property type="match status" value="1"/>
</dbReference>
<comment type="caution">
    <text evidence="5">The sequence shown here is derived from an EMBL/GenBank/DDBJ whole genome shotgun (WGS) entry which is preliminary data.</text>
</comment>
<gene>
    <name evidence="5" type="ORF">VTK73DRAFT_8822</name>
</gene>
<feature type="domain" description="NADP-dependent oxidoreductase" evidence="4">
    <location>
        <begin position="61"/>
        <end position="331"/>
    </location>
</feature>
<proteinExistence type="inferred from homology"/>
<evidence type="ECO:0000313" key="6">
    <source>
        <dbReference type="Proteomes" id="UP001586593"/>
    </source>
</evidence>
<dbReference type="PANTHER" id="PTHR43827">
    <property type="entry name" value="2,5-DIKETO-D-GLUCONIC ACID REDUCTASE"/>
    <property type="match status" value="1"/>
</dbReference>
<protein>
    <recommendedName>
        <fullName evidence="4">NADP-dependent oxidoreductase domain-containing protein</fullName>
    </recommendedName>
</protein>
<dbReference type="EMBL" id="JAZHXJ010000676">
    <property type="protein sequence ID" value="KAL1854033.1"/>
    <property type="molecule type" value="Genomic_DNA"/>
</dbReference>
<dbReference type="PIRSF" id="PIRSF000097">
    <property type="entry name" value="AKR"/>
    <property type="match status" value="1"/>
</dbReference>
<dbReference type="SUPFAM" id="SSF51430">
    <property type="entry name" value="NAD(P)-linked oxidoreductase"/>
    <property type="match status" value="1"/>
</dbReference>
<dbReference type="InterPro" id="IPR036812">
    <property type="entry name" value="NAD(P)_OxRdtase_dom_sf"/>
</dbReference>
<dbReference type="PRINTS" id="PR00069">
    <property type="entry name" value="ALDKETRDTASE"/>
</dbReference>
<dbReference type="InterPro" id="IPR020471">
    <property type="entry name" value="AKR"/>
</dbReference>
<sequence length="364" mass="41220">MIVANLHTRLSTAGLRASSRVASCFVTQARQPRQTRGVATRSTRFRLNTGATIPAIGFGTFQDADAQEDAVCRALQAGMRLIDTARVYDVEKQVGRGIQKSGVPREDIFLGTKLWCNDFHPDDVERALDESLADLDTPYVDLLMMHYPCTFARGKERFPRDSNGKMILGETTFVDTWRAMENLTRTGKVKAIGVSNFCQSELERLIRESSTVPAVHQMEVHPYLQQKSFNEWLRSQGIHVVQFSPLGNMNDFYRKTGWSKEVSHMMRVIDQPLLKELGAKYGKSAVQVVLAWGINNGRSVIPKSTIDWQIKENVKADFELDPEDMKAIETLDVKARFNDPSLDYRWRLYSDLEGIEGTVEGRTH</sequence>
<comment type="similarity">
    <text evidence="1">Belongs to the aldo/keto reductase family.</text>
</comment>
<organism evidence="5 6">
    <name type="scientific">Phialemonium thermophilum</name>
    <dbReference type="NCBI Taxonomy" id="223376"/>
    <lineage>
        <taxon>Eukaryota</taxon>
        <taxon>Fungi</taxon>
        <taxon>Dikarya</taxon>
        <taxon>Ascomycota</taxon>
        <taxon>Pezizomycotina</taxon>
        <taxon>Sordariomycetes</taxon>
        <taxon>Sordariomycetidae</taxon>
        <taxon>Cephalothecales</taxon>
        <taxon>Cephalothecaceae</taxon>
        <taxon>Phialemonium</taxon>
    </lineage>
</organism>
<evidence type="ECO:0000256" key="1">
    <source>
        <dbReference type="ARBA" id="ARBA00007905"/>
    </source>
</evidence>
<keyword evidence="3" id="KW-0560">Oxidoreductase</keyword>
<dbReference type="InterPro" id="IPR018170">
    <property type="entry name" value="Aldo/ket_reductase_CS"/>
</dbReference>
<keyword evidence="6" id="KW-1185">Reference proteome</keyword>
<accession>A0ABR3W6M7</accession>
<dbReference type="InterPro" id="IPR023210">
    <property type="entry name" value="NADP_OxRdtase_dom"/>
</dbReference>
<evidence type="ECO:0000256" key="3">
    <source>
        <dbReference type="ARBA" id="ARBA00023002"/>
    </source>
</evidence>
<evidence type="ECO:0000259" key="4">
    <source>
        <dbReference type="Pfam" id="PF00248"/>
    </source>
</evidence>